<dbReference type="InterPro" id="IPR003029">
    <property type="entry name" value="S1_domain"/>
</dbReference>
<keyword evidence="3" id="KW-1185">Reference proteome</keyword>
<name>A0A1M6LE30_9FIRM</name>
<evidence type="ECO:0000259" key="1">
    <source>
        <dbReference type="PROSITE" id="PS50126"/>
    </source>
</evidence>
<protein>
    <recommendedName>
        <fullName evidence="1">S1 motif domain-containing protein</fullName>
    </recommendedName>
</protein>
<dbReference type="GO" id="GO:0003676">
    <property type="term" value="F:nucleic acid binding"/>
    <property type="evidence" value="ECO:0007669"/>
    <property type="project" value="InterPro"/>
</dbReference>
<dbReference type="PROSITE" id="PS50126">
    <property type="entry name" value="S1"/>
    <property type="match status" value="1"/>
</dbReference>
<reference evidence="2 3" key="1">
    <citation type="submission" date="2016-11" db="EMBL/GenBank/DDBJ databases">
        <authorList>
            <person name="Jaros S."/>
            <person name="Januszkiewicz K."/>
            <person name="Wedrychowicz H."/>
        </authorList>
    </citation>
    <scope>NUCLEOTIDE SEQUENCE [LARGE SCALE GENOMIC DNA]</scope>
    <source>
        <strain evidence="2 3">DSM 14501</strain>
    </source>
</reference>
<feature type="domain" description="S1 motif" evidence="1">
    <location>
        <begin position="39"/>
        <end position="101"/>
    </location>
</feature>
<evidence type="ECO:0000313" key="2">
    <source>
        <dbReference type="EMBL" id="SHJ69335.1"/>
    </source>
</evidence>
<dbReference type="RefSeq" id="WP_072965494.1">
    <property type="nucleotide sequence ID" value="NZ_FRAJ01000003.1"/>
</dbReference>
<evidence type="ECO:0000313" key="3">
    <source>
        <dbReference type="Proteomes" id="UP000184082"/>
    </source>
</evidence>
<gene>
    <name evidence="2" type="ORF">SAMN02745883_00172</name>
</gene>
<dbReference type="EMBL" id="FRAJ01000003">
    <property type="protein sequence ID" value="SHJ69335.1"/>
    <property type="molecule type" value="Genomic_DNA"/>
</dbReference>
<accession>A0A1M6LE30</accession>
<organism evidence="2 3">
    <name type="scientific">Caminicella sporogenes DSM 14501</name>
    <dbReference type="NCBI Taxonomy" id="1121266"/>
    <lineage>
        <taxon>Bacteria</taxon>
        <taxon>Bacillati</taxon>
        <taxon>Bacillota</taxon>
        <taxon>Clostridia</taxon>
        <taxon>Peptostreptococcales</taxon>
        <taxon>Caminicellaceae</taxon>
        <taxon>Caminicella</taxon>
    </lineage>
</organism>
<proteinExistence type="predicted"/>
<dbReference type="AlphaFoldDB" id="A0A1M6LE30"/>
<dbReference type="Proteomes" id="UP000184082">
    <property type="component" value="Unassembled WGS sequence"/>
</dbReference>
<sequence length="484" mass="56577">MNINLYNFIYNGIINNKNISNENISNVLKALFISDINIGDVFRGKILKISDNLLNIEVNGKFVFQAKNISNKNNDYKIGKTLEFTVVGKNEDKNEILIKINYNLDNKSIDDDTRKFFTDKITDKVVIEKLLKNEIPVTKENIELIKFTQKYYGKLAEILKQYGISIDESDLKIEIKELLKKVVNNLNFSEKDIADVNKENHDEHSLLKKFKGYNKLHFLNSNDLLKLMNNISQDKLVFMLKNSLKFNLMNIKLIDDIIVGKKDISNKLLEFIEILKENGIKSEEYSNLVKLIKSVKPNIFYDKSKINEIMNKIYFEIGKLEYDLNKKENNTLKTIIAREIEDIKTSFKFLNKLNENLTFIQIPINVNENIHSLEIYISKEAKKNKKINKKSTKIFISLDTKNLNIVQSLIEINNKEINLNFKLNNNKIESFFKKYENELINSLYNLDFKKVNIKYTIVKEKDSLIDIISSDKMVSKYNKLDLKV</sequence>
<dbReference type="STRING" id="1121266.SAMN02745883_00172"/>